<proteinExistence type="predicted"/>
<feature type="compositionally biased region" description="Pro residues" evidence="1">
    <location>
        <begin position="915"/>
        <end position="926"/>
    </location>
</feature>
<feature type="compositionally biased region" description="Acidic residues" evidence="1">
    <location>
        <begin position="854"/>
        <end position="870"/>
    </location>
</feature>
<feature type="region of interest" description="Disordered" evidence="1">
    <location>
        <begin position="215"/>
        <end position="276"/>
    </location>
</feature>
<feature type="compositionally biased region" description="Basic residues" evidence="1">
    <location>
        <begin position="472"/>
        <end position="481"/>
    </location>
</feature>
<feature type="region of interest" description="Disordered" evidence="1">
    <location>
        <begin position="1026"/>
        <end position="1063"/>
    </location>
</feature>
<feature type="compositionally biased region" description="Low complexity" evidence="1">
    <location>
        <begin position="116"/>
        <end position="134"/>
    </location>
</feature>
<feature type="region of interest" description="Disordered" evidence="1">
    <location>
        <begin position="710"/>
        <end position="790"/>
    </location>
</feature>
<keyword evidence="3" id="KW-1185">Reference proteome</keyword>
<organism evidence="2 3">
    <name type="scientific">Rhodotorula mucilaginosa</name>
    <name type="common">Yeast</name>
    <name type="synonym">Rhodotorula rubra</name>
    <dbReference type="NCBI Taxonomy" id="5537"/>
    <lineage>
        <taxon>Eukaryota</taxon>
        <taxon>Fungi</taxon>
        <taxon>Dikarya</taxon>
        <taxon>Basidiomycota</taxon>
        <taxon>Pucciniomycotina</taxon>
        <taxon>Microbotryomycetes</taxon>
        <taxon>Sporidiobolales</taxon>
        <taxon>Sporidiobolaceae</taxon>
        <taxon>Rhodotorula</taxon>
    </lineage>
</organism>
<feature type="compositionally biased region" description="Basic and acidic residues" evidence="1">
    <location>
        <begin position="844"/>
        <end position="853"/>
    </location>
</feature>
<feature type="region of interest" description="Disordered" evidence="1">
    <location>
        <begin position="894"/>
        <end position="1004"/>
    </location>
</feature>
<feature type="compositionally biased region" description="Basic and acidic residues" evidence="1">
    <location>
        <begin position="230"/>
        <end position="246"/>
    </location>
</feature>
<sequence>MQLTLVPPSAYPVPQALHTHELRPPTFRPRRASKVPEPWQRARRALASVDLRQPDPLAADASAWWQFAVQAVEWNLELDEVIVTLVDGSHETWDLSPQMHPRSSPMVIDSDSEDAPGSPDLTLSSPPPTGTDLPRSSRWHPDAVSARLRDFAIKLRSAYEDLGTAAVSDPAAPDISSENDFRLLMLLAADPSRPVPYEWSDAQTMYEYAMMGVDEDERESSGPGTGQARSWRDELRRPSQGRRLDVDDPAESDSLEYTGQFRSRRRNTAKNTRKDPGSRAYDYLSVIELLSQIRTYLCELFPATIIPVLRERLPPTYTLWAADGAIVWCRREAIGKARDAADSITELLDDDGDHFDCTSKTASPVRSGRSYTLTHDIIVETDDFDMLSDSSGTDEWQAEERRQDRLVHNPLRLLRDDYELRRWCTGANERARMLEMADTESDFVSSPDWLHPVPSLDVARAFEPDSSESERHRRRRRRLRLSRADPSSSPPSSPPGGDSLPGLSRSDSETETSDLDELADEDIRVNARRLSDDFFYPPDPIGEELLPRRLPKELVERNLQRGPELEEHREQLHHTLNQIAGLQSRIAELHGLVQRETKAWELAQEENVQEKTPRTTSRLKGPRRIPGPPPNGCRRRHPPKAGPPLRQQTGDRALERSLDEAYRSVDSPDMPKRVKASRLSASLSRQLPRKRQRHNLETYSKLAAMSTYVLGDGDDDGDDDADEQMRAPNTKRRRLTEPTASAGKKKKKTRRASGATREARPTRPALVRGTRLQQSHGPVEPENGDSSALQPADRHNAIVGLSNRRRQVLQALTSDTGMGDSSVGSLDSNWLEAEISVEDESTEEHESRKNDEPKDNDDEVDELEEVEVDGIESRSEEDWPGLASQITTLLLQADGAASAAEDENSNIDLEAPTRFPSPPLGAPPIPSSSNGFVPARTPSATPPSFSSSRLPPSPAYPISAERSWQREYPLRPTSSSTPPPPLPLVDAHDLSSVLDGPADQQQENEQFMVPAAFAVPRARVRRLIDSPPAAAAHRDFSAEDDEERAPAGLTKLEETAANGGQAP</sequence>
<evidence type="ECO:0000313" key="3">
    <source>
        <dbReference type="Proteomes" id="UP000777482"/>
    </source>
</evidence>
<feature type="region of interest" description="Disordered" evidence="1">
    <location>
        <begin position="94"/>
        <end position="139"/>
    </location>
</feature>
<dbReference type="AlphaFoldDB" id="A0A9P6VXL0"/>
<evidence type="ECO:0000313" key="2">
    <source>
        <dbReference type="EMBL" id="KAG0658029.1"/>
    </source>
</evidence>
<accession>A0A9P6VXL0</accession>
<feature type="region of interest" description="Disordered" evidence="1">
    <location>
        <begin position="604"/>
        <end position="696"/>
    </location>
</feature>
<feature type="compositionally biased region" description="Low complexity" evidence="1">
    <location>
        <begin position="495"/>
        <end position="505"/>
    </location>
</feature>
<feature type="compositionally biased region" description="Basic and acidic residues" evidence="1">
    <location>
        <begin position="461"/>
        <end position="471"/>
    </location>
</feature>
<dbReference type="OrthoDB" id="2529080at2759"/>
<name>A0A9P6VXL0_RHOMI</name>
<protein>
    <submittedName>
        <fullName evidence="2">Uncharacterized protein</fullName>
    </submittedName>
</protein>
<reference evidence="2 3" key="1">
    <citation type="submission" date="2020-11" db="EMBL/GenBank/DDBJ databases">
        <title>Kefir isolates.</title>
        <authorList>
            <person name="Marcisauskas S."/>
            <person name="Kim Y."/>
            <person name="Blasche S."/>
        </authorList>
    </citation>
    <scope>NUCLEOTIDE SEQUENCE [LARGE SCALE GENOMIC DNA]</scope>
    <source>
        <strain evidence="2 3">KR</strain>
    </source>
</reference>
<comment type="caution">
    <text evidence="2">The sequence shown here is derived from an EMBL/GenBank/DDBJ whole genome shotgun (WGS) entry which is preliminary data.</text>
</comment>
<feature type="compositionally biased region" description="Acidic residues" evidence="1">
    <location>
        <begin position="509"/>
        <end position="520"/>
    </location>
</feature>
<evidence type="ECO:0000256" key="1">
    <source>
        <dbReference type="SAM" id="MobiDB-lite"/>
    </source>
</evidence>
<dbReference type="Proteomes" id="UP000777482">
    <property type="component" value="Unassembled WGS sequence"/>
</dbReference>
<feature type="region of interest" description="Disordered" evidence="1">
    <location>
        <begin position="813"/>
        <end position="880"/>
    </location>
</feature>
<feature type="compositionally biased region" description="Basic and acidic residues" evidence="1">
    <location>
        <begin position="652"/>
        <end position="663"/>
    </location>
</feature>
<feature type="compositionally biased region" description="Acidic residues" evidence="1">
    <location>
        <begin position="712"/>
        <end position="722"/>
    </location>
</feature>
<dbReference type="EMBL" id="PUHQ01000072">
    <property type="protein sequence ID" value="KAG0658029.1"/>
    <property type="molecule type" value="Genomic_DNA"/>
</dbReference>
<feature type="compositionally biased region" description="Low complexity" evidence="1">
    <location>
        <begin position="934"/>
        <end position="950"/>
    </location>
</feature>
<feature type="region of interest" description="Disordered" evidence="1">
    <location>
        <begin position="461"/>
        <end position="520"/>
    </location>
</feature>
<gene>
    <name evidence="2" type="ORF">C6P46_006089</name>
</gene>